<evidence type="ECO:0000313" key="3">
    <source>
        <dbReference type="Proteomes" id="UP000034224"/>
    </source>
</evidence>
<keyword evidence="1" id="KW-0472">Membrane</keyword>
<dbReference type="InterPro" id="IPR014717">
    <property type="entry name" value="Transl_elong_EF1B/ribsomal_bS6"/>
</dbReference>
<sequence length="174" mass="19162">MTPAQKRITVQVSIALGIVGVLVAGLIFFGFNIKNLTQKIVAAREELALRTVALQSLATLRADYTSKAEAYLNVLHNIIPQKDELIDLSKDFQTIASASGLEYGFTFLGENPPAAGALGSVKFGLKLGGTLNKLLEFLKNIQNFRYLVQVESVSIFREESMMRMNLSGSVYFRQ</sequence>
<evidence type="ECO:0000313" key="2">
    <source>
        <dbReference type="EMBL" id="KKW15007.1"/>
    </source>
</evidence>
<dbReference type="GO" id="GO:0043107">
    <property type="term" value="P:type IV pilus-dependent motility"/>
    <property type="evidence" value="ECO:0007669"/>
    <property type="project" value="InterPro"/>
</dbReference>
<dbReference type="EMBL" id="LCQK01000002">
    <property type="protein sequence ID" value="KKW15007.1"/>
    <property type="molecule type" value="Genomic_DNA"/>
</dbReference>
<accession>A0A0G1YJ42</accession>
<keyword evidence="1" id="KW-1133">Transmembrane helix</keyword>
<name>A0A0G1YJ42_9BACT</name>
<dbReference type="Proteomes" id="UP000034224">
    <property type="component" value="Unassembled WGS sequence"/>
</dbReference>
<dbReference type="AlphaFoldDB" id="A0A0G1YJ42"/>
<protein>
    <submittedName>
        <fullName evidence="2">Uncharacterized protein</fullName>
    </submittedName>
</protein>
<reference evidence="2 3" key="1">
    <citation type="journal article" date="2015" name="Nature">
        <title>rRNA introns, odd ribosomes, and small enigmatic genomes across a large radiation of phyla.</title>
        <authorList>
            <person name="Brown C.T."/>
            <person name="Hug L.A."/>
            <person name="Thomas B.C."/>
            <person name="Sharon I."/>
            <person name="Castelle C.J."/>
            <person name="Singh A."/>
            <person name="Wilkins M.J."/>
            <person name="Williams K.H."/>
            <person name="Banfield J.F."/>
        </authorList>
    </citation>
    <scope>NUCLEOTIDE SEQUENCE [LARGE SCALE GENOMIC DNA]</scope>
</reference>
<feature type="transmembrane region" description="Helical" evidence="1">
    <location>
        <begin position="12"/>
        <end position="31"/>
    </location>
</feature>
<dbReference type="Pfam" id="PF04350">
    <property type="entry name" value="PilO"/>
    <property type="match status" value="1"/>
</dbReference>
<dbReference type="Gene3D" id="3.30.70.60">
    <property type="match status" value="1"/>
</dbReference>
<organism evidence="2 3">
    <name type="scientific">Candidatus Jorgensenbacteria bacterium GW2011_GWB1_50_10</name>
    <dbReference type="NCBI Taxonomy" id="1618665"/>
    <lineage>
        <taxon>Bacteria</taxon>
        <taxon>Candidatus Joergenseniibacteriota</taxon>
    </lineage>
</organism>
<dbReference type="STRING" id="1618665.UY55_C0002G0063"/>
<dbReference type="InterPro" id="IPR007445">
    <property type="entry name" value="PilO"/>
</dbReference>
<keyword evidence="1" id="KW-0812">Transmembrane</keyword>
<dbReference type="GO" id="GO:0043683">
    <property type="term" value="P:type IV pilus assembly"/>
    <property type="evidence" value="ECO:0007669"/>
    <property type="project" value="InterPro"/>
</dbReference>
<gene>
    <name evidence="2" type="ORF">UY55_C0002G0063</name>
</gene>
<evidence type="ECO:0000256" key="1">
    <source>
        <dbReference type="SAM" id="Phobius"/>
    </source>
</evidence>
<proteinExistence type="predicted"/>
<comment type="caution">
    <text evidence="2">The sequence shown here is derived from an EMBL/GenBank/DDBJ whole genome shotgun (WGS) entry which is preliminary data.</text>
</comment>